<dbReference type="PANTHER" id="PTHR33516">
    <property type="entry name" value="LEXA REPRESSOR"/>
    <property type="match status" value="1"/>
</dbReference>
<dbReference type="NCBIfam" id="TIGR00498">
    <property type="entry name" value="lexA"/>
    <property type="match status" value="1"/>
</dbReference>
<feature type="DNA-binding region" description="H-T-H motif" evidence="12">
    <location>
        <begin position="25"/>
        <end position="45"/>
    </location>
</feature>
<keyword evidence="5 12" id="KW-0378">Hydrolase</keyword>
<dbReference type="GO" id="GO:0006260">
    <property type="term" value="P:DNA replication"/>
    <property type="evidence" value="ECO:0007669"/>
    <property type="project" value="UniProtKB-UniRule"/>
</dbReference>
<keyword evidence="4 12" id="KW-0227">DNA damage</keyword>
<keyword evidence="3 12" id="KW-0235">DNA replication</keyword>
<dbReference type="EMBL" id="FMUN01000006">
    <property type="protein sequence ID" value="SCY50412.1"/>
    <property type="molecule type" value="Genomic_DNA"/>
</dbReference>
<evidence type="ECO:0000256" key="3">
    <source>
        <dbReference type="ARBA" id="ARBA00022705"/>
    </source>
</evidence>
<dbReference type="InterPro" id="IPR036286">
    <property type="entry name" value="LexA/Signal_pep-like_sf"/>
</dbReference>
<comment type="catalytic activity">
    <reaction evidence="12">
        <text>Hydrolysis of Ala-|-Gly bond in repressor LexA.</text>
        <dbReference type="EC" id="3.4.21.88"/>
    </reaction>
</comment>
<dbReference type="InterPro" id="IPR006199">
    <property type="entry name" value="LexA_DNA-bd_dom"/>
</dbReference>
<evidence type="ECO:0000256" key="1">
    <source>
        <dbReference type="ARBA" id="ARBA00007484"/>
    </source>
</evidence>
<evidence type="ECO:0000313" key="16">
    <source>
        <dbReference type="EMBL" id="SCY50412.1"/>
    </source>
</evidence>
<dbReference type="STRING" id="381306.AN478_05250"/>
<dbReference type="InterPro" id="IPR006197">
    <property type="entry name" value="Peptidase_S24_LexA"/>
</dbReference>
<evidence type="ECO:0000259" key="14">
    <source>
        <dbReference type="Pfam" id="PF00717"/>
    </source>
</evidence>
<evidence type="ECO:0000256" key="13">
    <source>
        <dbReference type="RuleBase" id="RU003991"/>
    </source>
</evidence>
<keyword evidence="17" id="KW-1185">Reference proteome</keyword>
<dbReference type="InterPro" id="IPR050077">
    <property type="entry name" value="LexA_repressor"/>
</dbReference>
<evidence type="ECO:0000256" key="10">
    <source>
        <dbReference type="ARBA" id="ARBA00023204"/>
    </source>
</evidence>
<keyword evidence="6 12" id="KW-0068">Autocatalytic cleavage</keyword>
<protein>
    <recommendedName>
        <fullName evidence="12">LexA repressor</fullName>
        <ecNumber evidence="12">3.4.21.88</ecNumber>
    </recommendedName>
</protein>
<accession>A0A0P9C6W6</accession>
<keyword evidence="9 12" id="KW-0804">Transcription</keyword>
<evidence type="ECO:0000256" key="9">
    <source>
        <dbReference type="ARBA" id="ARBA00023163"/>
    </source>
</evidence>
<dbReference type="Gene3D" id="2.10.109.10">
    <property type="entry name" value="Umud Fragment, subunit A"/>
    <property type="match status" value="1"/>
</dbReference>
<sequence length="200" mass="21409">MTPRQREILELIRAAVARDGVAPTLEELARDAGLASKATVHKHLAALEAAGAIRTRPGRARGLELVDEAGPGLATVPLLGRVAAGRPIDAVEDPEAIQIPEAFLGSGETYALEVRGDSMAEDGILDGDWVIVERRDTAEDGEVVVALVDGEEATLKRIHHRGATVVLEPANAAYAPLEYAAERVRVRGVVIGQMRSYRKR</sequence>
<comment type="subunit">
    <text evidence="12">Homodimer.</text>
</comment>
<proteinExistence type="inferred from homology"/>
<dbReference type="CDD" id="cd06529">
    <property type="entry name" value="S24_LexA-like"/>
    <property type="match status" value="1"/>
</dbReference>
<dbReference type="GO" id="GO:0045892">
    <property type="term" value="P:negative regulation of DNA-templated transcription"/>
    <property type="evidence" value="ECO:0007669"/>
    <property type="project" value="UniProtKB-UniRule"/>
</dbReference>
<keyword evidence="2 12" id="KW-0678">Repressor</keyword>
<keyword evidence="10 12" id="KW-0234">DNA repair</keyword>
<dbReference type="SUPFAM" id="SSF51306">
    <property type="entry name" value="LexA/Signal peptidase"/>
    <property type="match status" value="1"/>
</dbReference>
<dbReference type="GO" id="GO:0009432">
    <property type="term" value="P:SOS response"/>
    <property type="evidence" value="ECO:0007669"/>
    <property type="project" value="UniProtKB-UniRule"/>
</dbReference>
<organism evidence="16 17">
    <name type="scientific">Thiohalorhabdus denitrificans</name>
    <dbReference type="NCBI Taxonomy" id="381306"/>
    <lineage>
        <taxon>Bacteria</taxon>
        <taxon>Pseudomonadati</taxon>
        <taxon>Pseudomonadota</taxon>
        <taxon>Gammaproteobacteria</taxon>
        <taxon>Thiohalorhabdales</taxon>
        <taxon>Thiohalorhabdaceae</taxon>
        <taxon>Thiohalorhabdus</taxon>
    </lineage>
</organism>
<feature type="active site" description="For autocatalytic cleavage activity" evidence="12">
    <location>
        <position position="156"/>
    </location>
</feature>
<feature type="domain" description="LexA repressor DNA-binding" evidence="15">
    <location>
        <begin position="1"/>
        <end position="62"/>
    </location>
</feature>
<keyword evidence="7 12" id="KW-0805">Transcription regulation</keyword>
<dbReference type="InterPro" id="IPR006200">
    <property type="entry name" value="LexA"/>
</dbReference>
<feature type="active site" description="For autocatalytic cleavage activity" evidence="12">
    <location>
        <position position="118"/>
    </location>
</feature>
<name>A0A0P9C6W6_9GAMM</name>
<dbReference type="AlphaFoldDB" id="A0A0P9C6W6"/>
<comment type="similarity">
    <text evidence="1 12 13">Belongs to the peptidase S24 family.</text>
</comment>
<dbReference type="InterPro" id="IPR036388">
    <property type="entry name" value="WH-like_DNA-bd_sf"/>
</dbReference>
<dbReference type="PATRIC" id="fig|381306.5.peg.2242"/>
<dbReference type="GO" id="GO:0004252">
    <property type="term" value="F:serine-type endopeptidase activity"/>
    <property type="evidence" value="ECO:0007669"/>
    <property type="project" value="UniProtKB-UniRule"/>
</dbReference>
<evidence type="ECO:0000256" key="8">
    <source>
        <dbReference type="ARBA" id="ARBA00023125"/>
    </source>
</evidence>
<evidence type="ECO:0000256" key="12">
    <source>
        <dbReference type="HAMAP-Rule" id="MF_00015"/>
    </source>
</evidence>
<reference evidence="17" key="1">
    <citation type="submission" date="2016-10" db="EMBL/GenBank/DDBJ databases">
        <authorList>
            <person name="Varghese N."/>
        </authorList>
    </citation>
    <scope>NUCLEOTIDE SEQUENCE [LARGE SCALE GENOMIC DNA]</scope>
    <source>
        <strain evidence="17">HL 19</strain>
    </source>
</reference>
<dbReference type="Proteomes" id="UP000183104">
    <property type="component" value="Unassembled WGS sequence"/>
</dbReference>
<feature type="site" description="Cleavage; by autolysis" evidence="12">
    <location>
        <begin position="84"/>
        <end position="85"/>
    </location>
</feature>
<evidence type="ECO:0000256" key="2">
    <source>
        <dbReference type="ARBA" id="ARBA00022491"/>
    </source>
</evidence>
<keyword evidence="8 12" id="KW-0238">DNA-binding</keyword>
<dbReference type="RefSeq" id="WP_054965573.1">
    <property type="nucleotide sequence ID" value="NZ_FMUN01000006.1"/>
</dbReference>
<dbReference type="PRINTS" id="PR00726">
    <property type="entry name" value="LEXASERPTASE"/>
</dbReference>
<dbReference type="FunFam" id="2.10.109.10:FF:000001">
    <property type="entry name" value="LexA repressor"/>
    <property type="match status" value="1"/>
</dbReference>
<keyword evidence="11 12" id="KW-0742">SOS response</keyword>
<evidence type="ECO:0000256" key="11">
    <source>
        <dbReference type="ARBA" id="ARBA00023236"/>
    </source>
</evidence>
<gene>
    <name evidence="12" type="primary">lexA</name>
    <name evidence="16" type="ORF">SAMN05661077_2330</name>
</gene>
<dbReference type="OrthoDB" id="9802364at2"/>
<dbReference type="SUPFAM" id="SSF46785">
    <property type="entry name" value="Winged helix' DNA-binding domain"/>
    <property type="match status" value="1"/>
</dbReference>
<feature type="domain" description="Peptidase S24/S26A/S26B/S26C" evidence="14">
    <location>
        <begin position="77"/>
        <end position="191"/>
    </location>
</feature>
<dbReference type="Pfam" id="PF00717">
    <property type="entry name" value="Peptidase_S24"/>
    <property type="match status" value="1"/>
</dbReference>
<dbReference type="InterPro" id="IPR039418">
    <property type="entry name" value="LexA-like"/>
</dbReference>
<evidence type="ECO:0000313" key="17">
    <source>
        <dbReference type="Proteomes" id="UP000183104"/>
    </source>
</evidence>
<dbReference type="InterPro" id="IPR036390">
    <property type="entry name" value="WH_DNA-bd_sf"/>
</dbReference>
<evidence type="ECO:0000256" key="5">
    <source>
        <dbReference type="ARBA" id="ARBA00022801"/>
    </source>
</evidence>
<dbReference type="GO" id="GO:0006281">
    <property type="term" value="P:DNA repair"/>
    <property type="evidence" value="ECO:0007669"/>
    <property type="project" value="UniProtKB-UniRule"/>
</dbReference>
<dbReference type="EC" id="3.4.21.88" evidence="12"/>
<evidence type="ECO:0000256" key="7">
    <source>
        <dbReference type="ARBA" id="ARBA00023015"/>
    </source>
</evidence>
<dbReference type="Gene3D" id="1.10.10.10">
    <property type="entry name" value="Winged helix-like DNA-binding domain superfamily/Winged helix DNA-binding domain"/>
    <property type="match status" value="1"/>
</dbReference>
<dbReference type="PANTHER" id="PTHR33516:SF2">
    <property type="entry name" value="LEXA REPRESSOR-RELATED"/>
    <property type="match status" value="1"/>
</dbReference>
<dbReference type="Pfam" id="PF01726">
    <property type="entry name" value="LexA_DNA_bind"/>
    <property type="match status" value="1"/>
</dbReference>
<dbReference type="GO" id="GO:0003677">
    <property type="term" value="F:DNA binding"/>
    <property type="evidence" value="ECO:0007669"/>
    <property type="project" value="UniProtKB-UniRule"/>
</dbReference>
<dbReference type="InterPro" id="IPR015927">
    <property type="entry name" value="Peptidase_S24_S26A/B/C"/>
</dbReference>
<dbReference type="GO" id="GO:0006508">
    <property type="term" value="P:proteolysis"/>
    <property type="evidence" value="ECO:0007669"/>
    <property type="project" value="InterPro"/>
</dbReference>
<evidence type="ECO:0000259" key="15">
    <source>
        <dbReference type="Pfam" id="PF01726"/>
    </source>
</evidence>
<comment type="function">
    <text evidence="12">Represses a number of genes involved in the response to DNA damage (SOS response), including recA and lexA. In the presence of single-stranded DNA, RecA interacts with LexA causing an autocatalytic cleavage which disrupts the DNA-binding part of LexA, leading to derepression of the SOS regulon and eventually DNA repair.</text>
</comment>
<dbReference type="HAMAP" id="MF_00015">
    <property type="entry name" value="LexA"/>
    <property type="match status" value="1"/>
</dbReference>
<evidence type="ECO:0000256" key="4">
    <source>
        <dbReference type="ARBA" id="ARBA00022763"/>
    </source>
</evidence>
<evidence type="ECO:0000256" key="6">
    <source>
        <dbReference type="ARBA" id="ARBA00022813"/>
    </source>
</evidence>